<gene>
    <name evidence="1" type="ORF">SVIM_LOCUS85747</name>
</gene>
<reference evidence="1" key="1">
    <citation type="submission" date="2019-03" db="EMBL/GenBank/DDBJ databases">
        <authorList>
            <person name="Mank J."/>
            <person name="Almeida P."/>
        </authorList>
    </citation>
    <scope>NUCLEOTIDE SEQUENCE</scope>
    <source>
        <strain evidence="1">78183</strain>
    </source>
</reference>
<dbReference type="AlphaFoldDB" id="A0A6N2KMI9"/>
<accession>A0A6N2KMI9</accession>
<protein>
    <submittedName>
        <fullName evidence="1">Uncharacterized protein</fullName>
    </submittedName>
</protein>
<name>A0A6N2KMI9_SALVM</name>
<evidence type="ECO:0000313" key="1">
    <source>
        <dbReference type="EMBL" id="VFU27684.1"/>
    </source>
</evidence>
<sequence>MEMYSTACKEALSAKKFERSSLSLNSVLHLNMDSVGCSIGSALSFFKRDLGFDPTLALVWSHHFDQHFTLYGPTPYERGLVWVVDMV</sequence>
<dbReference type="EMBL" id="CAADRP010000391">
    <property type="protein sequence ID" value="VFU27684.1"/>
    <property type="molecule type" value="Genomic_DNA"/>
</dbReference>
<proteinExistence type="predicted"/>
<organism evidence="1">
    <name type="scientific">Salix viminalis</name>
    <name type="common">Common osier</name>
    <name type="synonym">Basket willow</name>
    <dbReference type="NCBI Taxonomy" id="40686"/>
    <lineage>
        <taxon>Eukaryota</taxon>
        <taxon>Viridiplantae</taxon>
        <taxon>Streptophyta</taxon>
        <taxon>Embryophyta</taxon>
        <taxon>Tracheophyta</taxon>
        <taxon>Spermatophyta</taxon>
        <taxon>Magnoliopsida</taxon>
        <taxon>eudicotyledons</taxon>
        <taxon>Gunneridae</taxon>
        <taxon>Pentapetalae</taxon>
        <taxon>rosids</taxon>
        <taxon>fabids</taxon>
        <taxon>Malpighiales</taxon>
        <taxon>Salicaceae</taxon>
        <taxon>Saliceae</taxon>
        <taxon>Salix</taxon>
    </lineage>
</organism>